<dbReference type="GO" id="GO:0016787">
    <property type="term" value="F:hydrolase activity"/>
    <property type="evidence" value="ECO:0007669"/>
    <property type="project" value="UniProtKB-KW"/>
</dbReference>
<dbReference type="Pfam" id="PF00293">
    <property type="entry name" value="NUDIX"/>
    <property type="match status" value="1"/>
</dbReference>
<feature type="region of interest" description="Disordered" evidence="1">
    <location>
        <begin position="141"/>
        <end position="164"/>
    </location>
</feature>
<dbReference type="Proteomes" id="UP000799766">
    <property type="component" value="Unassembled WGS sequence"/>
</dbReference>
<feature type="domain" description="Nudix hydrolase" evidence="2">
    <location>
        <begin position="31"/>
        <end position="210"/>
    </location>
</feature>
<keyword evidence="4" id="KW-1185">Reference proteome</keyword>
<name>A0A6A6NM63_9PEZI</name>
<dbReference type="OrthoDB" id="276276at2759"/>
<organism evidence="3 4">
    <name type="scientific">Lineolata rhizophorae</name>
    <dbReference type="NCBI Taxonomy" id="578093"/>
    <lineage>
        <taxon>Eukaryota</taxon>
        <taxon>Fungi</taxon>
        <taxon>Dikarya</taxon>
        <taxon>Ascomycota</taxon>
        <taxon>Pezizomycotina</taxon>
        <taxon>Dothideomycetes</taxon>
        <taxon>Dothideomycetes incertae sedis</taxon>
        <taxon>Lineolatales</taxon>
        <taxon>Lineolataceae</taxon>
        <taxon>Lineolata</taxon>
    </lineage>
</organism>
<keyword evidence="3" id="KW-0378">Hydrolase</keyword>
<evidence type="ECO:0000313" key="4">
    <source>
        <dbReference type="Proteomes" id="UP000799766"/>
    </source>
</evidence>
<dbReference type="InterPro" id="IPR000086">
    <property type="entry name" value="NUDIX_hydrolase_dom"/>
</dbReference>
<sequence length="222" mass="24503">MAKDSHDFTYPSSLNAYAVSMRDYLSARPQYHHIVVGAIVFHSDRVLLIKRAPNDSRPNLWEIAGGSCDASDKSILAGAVRELREETGLSAARVSHHIEPDVEWVDRARRWLKVTFEVAVRNEGDPDGCVAVGVERTCEGGDSGSELRLETEGQSSRLGSEGEVAPPAGVFPAVRLDPKEHQDYVWAREEDVRRGATDGFALPFVSKAMQDTILEGFRLRKG</sequence>
<dbReference type="EMBL" id="MU001704">
    <property type="protein sequence ID" value="KAF2452749.1"/>
    <property type="molecule type" value="Genomic_DNA"/>
</dbReference>
<gene>
    <name evidence="3" type="ORF">BDY21DRAFT_358227</name>
</gene>
<proteinExistence type="predicted"/>
<dbReference type="SUPFAM" id="SSF55811">
    <property type="entry name" value="Nudix"/>
    <property type="match status" value="1"/>
</dbReference>
<protein>
    <submittedName>
        <fullName evidence="3">NUDIX hydrolase domain-like protein</fullName>
    </submittedName>
</protein>
<dbReference type="InterPro" id="IPR015797">
    <property type="entry name" value="NUDIX_hydrolase-like_dom_sf"/>
</dbReference>
<dbReference type="PANTHER" id="PTHR43736:SF1">
    <property type="entry name" value="DIHYDRONEOPTERIN TRIPHOSPHATE DIPHOSPHATASE"/>
    <property type="match status" value="1"/>
</dbReference>
<evidence type="ECO:0000256" key="1">
    <source>
        <dbReference type="SAM" id="MobiDB-lite"/>
    </source>
</evidence>
<dbReference type="Gene3D" id="3.90.79.10">
    <property type="entry name" value="Nucleoside Triphosphate Pyrophosphohydrolase"/>
    <property type="match status" value="1"/>
</dbReference>
<dbReference type="AlphaFoldDB" id="A0A6A6NM63"/>
<evidence type="ECO:0000313" key="3">
    <source>
        <dbReference type="EMBL" id="KAF2452749.1"/>
    </source>
</evidence>
<accession>A0A6A6NM63</accession>
<dbReference type="PANTHER" id="PTHR43736">
    <property type="entry name" value="ADP-RIBOSE PYROPHOSPHATASE"/>
    <property type="match status" value="1"/>
</dbReference>
<reference evidence="3" key="1">
    <citation type="journal article" date="2020" name="Stud. Mycol.">
        <title>101 Dothideomycetes genomes: a test case for predicting lifestyles and emergence of pathogens.</title>
        <authorList>
            <person name="Haridas S."/>
            <person name="Albert R."/>
            <person name="Binder M."/>
            <person name="Bloem J."/>
            <person name="Labutti K."/>
            <person name="Salamov A."/>
            <person name="Andreopoulos B."/>
            <person name="Baker S."/>
            <person name="Barry K."/>
            <person name="Bills G."/>
            <person name="Bluhm B."/>
            <person name="Cannon C."/>
            <person name="Castanera R."/>
            <person name="Culley D."/>
            <person name="Daum C."/>
            <person name="Ezra D."/>
            <person name="Gonzalez J."/>
            <person name="Henrissat B."/>
            <person name="Kuo A."/>
            <person name="Liang C."/>
            <person name="Lipzen A."/>
            <person name="Lutzoni F."/>
            <person name="Magnuson J."/>
            <person name="Mondo S."/>
            <person name="Nolan M."/>
            <person name="Ohm R."/>
            <person name="Pangilinan J."/>
            <person name="Park H.-J."/>
            <person name="Ramirez L."/>
            <person name="Alfaro M."/>
            <person name="Sun H."/>
            <person name="Tritt A."/>
            <person name="Yoshinaga Y."/>
            <person name="Zwiers L.-H."/>
            <person name="Turgeon B."/>
            <person name="Goodwin S."/>
            <person name="Spatafora J."/>
            <person name="Crous P."/>
            <person name="Grigoriev I."/>
        </authorList>
    </citation>
    <scope>NUCLEOTIDE SEQUENCE</scope>
    <source>
        <strain evidence="3">ATCC 16933</strain>
    </source>
</reference>
<dbReference type="PROSITE" id="PS51462">
    <property type="entry name" value="NUDIX"/>
    <property type="match status" value="1"/>
</dbReference>
<evidence type="ECO:0000259" key="2">
    <source>
        <dbReference type="PROSITE" id="PS51462"/>
    </source>
</evidence>